<keyword evidence="2" id="KW-1185">Reference proteome</keyword>
<comment type="caution">
    <text evidence="1">The sequence shown here is derived from an EMBL/GenBank/DDBJ whole genome shotgun (WGS) entry which is preliminary data.</text>
</comment>
<dbReference type="Proteomes" id="UP000243528">
    <property type="component" value="Unassembled WGS sequence"/>
</dbReference>
<evidence type="ECO:0000313" key="2">
    <source>
        <dbReference type="Proteomes" id="UP000243528"/>
    </source>
</evidence>
<gene>
    <name evidence="1" type="ORF">CLV30_101426</name>
</gene>
<sequence length="84" mass="9475">MTETNHAWIWIGHVTTTDGGSVAAFVIDERGCPDADATFMAAADELRQLGMAHKFKHVRIRRDEPTEPLPTWTEYRQSLTDSDT</sequence>
<organism evidence="1 2">
    <name type="scientific">Haloactinopolyspora alba</name>
    <dbReference type="NCBI Taxonomy" id="648780"/>
    <lineage>
        <taxon>Bacteria</taxon>
        <taxon>Bacillati</taxon>
        <taxon>Actinomycetota</taxon>
        <taxon>Actinomycetes</taxon>
        <taxon>Jiangellales</taxon>
        <taxon>Jiangellaceae</taxon>
        <taxon>Haloactinopolyspora</taxon>
    </lineage>
</organism>
<reference evidence="1 2" key="1">
    <citation type="submission" date="2018-03" db="EMBL/GenBank/DDBJ databases">
        <title>Genomic Encyclopedia of Archaeal and Bacterial Type Strains, Phase II (KMG-II): from individual species to whole genera.</title>
        <authorList>
            <person name="Goeker M."/>
        </authorList>
    </citation>
    <scope>NUCLEOTIDE SEQUENCE [LARGE SCALE GENOMIC DNA]</scope>
    <source>
        <strain evidence="1 2">DSM 45211</strain>
    </source>
</reference>
<proteinExistence type="predicted"/>
<dbReference type="OrthoDB" id="5192670at2"/>
<name>A0A2P8EG88_9ACTN</name>
<protein>
    <submittedName>
        <fullName evidence="1">Uncharacterized protein</fullName>
    </submittedName>
</protein>
<accession>A0A2P8EG88</accession>
<evidence type="ECO:0000313" key="1">
    <source>
        <dbReference type="EMBL" id="PSL08454.1"/>
    </source>
</evidence>
<dbReference type="EMBL" id="PYGE01000001">
    <property type="protein sequence ID" value="PSL08454.1"/>
    <property type="molecule type" value="Genomic_DNA"/>
</dbReference>
<dbReference type="RefSeq" id="WP_106535498.1">
    <property type="nucleotide sequence ID" value="NZ_ML142897.1"/>
</dbReference>
<dbReference type="AlphaFoldDB" id="A0A2P8EG88"/>